<accession>A0ABS4CLU0</accession>
<comment type="caution">
    <text evidence="1">The sequence shown here is derived from an EMBL/GenBank/DDBJ whole genome shotgun (WGS) entry which is preliminary data.</text>
</comment>
<evidence type="ECO:0000313" key="1">
    <source>
        <dbReference type="EMBL" id="MBP1047556.1"/>
    </source>
</evidence>
<protein>
    <submittedName>
        <fullName evidence="1">Uncharacterized protein</fullName>
    </submittedName>
</protein>
<gene>
    <name evidence="1" type="ORF">I6N96_14815</name>
</gene>
<evidence type="ECO:0000313" key="2">
    <source>
        <dbReference type="Proteomes" id="UP000673375"/>
    </source>
</evidence>
<sequence>MDKQTNCIKAIPYHEILAMQEINERLDSWQKMLEILEIFFSEENPPVNKKKIIRDYHACGRLFKAFQKDYSVLLQNDKDLIKSMVTGKKNNH</sequence>
<reference evidence="1 2" key="1">
    <citation type="submission" date="2020-12" db="EMBL/GenBank/DDBJ databases">
        <title>Vagococcus allomyrinae sp. nov. and Enterococcus lavae sp. nov., isolated from the larvae of Allomyrina dichotoma.</title>
        <authorList>
            <person name="Lee S.D."/>
        </authorList>
    </citation>
    <scope>NUCLEOTIDE SEQUENCE [LARGE SCALE GENOMIC DNA]</scope>
    <source>
        <strain evidence="1 2">BWM-S5</strain>
    </source>
</reference>
<dbReference type="Proteomes" id="UP000673375">
    <property type="component" value="Unassembled WGS sequence"/>
</dbReference>
<keyword evidence="2" id="KW-1185">Reference proteome</keyword>
<organism evidence="1 2">
    <name type="scientific">Enterococcus larvae</name>
    <dbReference type="NCBI Taxonomy" id="2794352"/>
    <lineage>
        <taxon>Bacteria</taxon>
        <taxon>Bacillati</taxon>
        <taxon>Bacillota</taxon>
        <taxon>Bacilli</taxon>
        <taxon>Lactobacillales</taxon>
        <taxon>Enterococcaceae</taxon>
        <taxon>Enterococcus</taxon>
    </lineage>
</organism>
<name>A0ABS4CLU0_9ENTE</name>
<dbReference type="EMBL" id="JAEDXU010000008">
    <property type="protein sequence ID" value="MBP1047556.1"/>
    <property type="molecule type" value="Genomic_DNA"/>
</dbReference>
<proteinExistence type="predicted"/>
<dbReference type="RefSeq" id="WP_209558335.1">
    <property type="nucleotide sequence ID" value="NZ_JAEDXU010000008.1"/>
</dbReference>